<dbReference type="Pfam" id="PF02517">
    <property type="entry name" value="Rce1-like"/>
    <property type="match status" value="1"/>
</dbReference>
<feature type="domain" description="CAAX prenyl protease 2/Lysostaphin resistance protein A-like" evidence="2">
    <location>
        <begin position="244"/>
        <end position="400"/>
    </location>
</feature>
<name>A0AAD2FUQ7_9STRA</name>
<evidence type="ECO:0000259" key="2">
    <source>
        <dbReference type="Pfam" id="PF02517"/>
    </source>
</evidence>
<evidence type="ECO:0000313" key="3">
    <source>
        <dbReference type="EMBL" id="CAJ1953623.1"/>
    </source>
</evidence>
<dbReference type="AlphaFoldDB" id="A0AAD2FUQ7"/>
<organism evidence="3 4">
    <name type="scientific">Cylindrotheca closterium</name>
    <dbReference type="NCBI Taxonomy" id="2856"/>
    <lineage>
        <taxon>Eukaryota</taxon>
        <taxon>Sar</taxon>
        <taxon>Stramenopiles</taxon>
        <taxon>Ochrophyta</taxon>
        <taxon>Bacillariophyta</taxon>
        <taxon>Bacillariophyceae</taxon>
        <taxon>Bacillariophycidae</taxon>
        <taxon>Bacillariales</taxon>
        <taxon>Bacillariaceae</taxon>
        <taxon>Cylindrotheca</taxon>
    </lineage>
</organism>
<dbReference type="InterPro" id="IPR003675">
    <property type="entry name" value="Rce1/LyrA-like_dom"/>
</dbReference>
<evidence type="ECO:0000256" key="1">
    <source>
        <dbReference type="SAM" id="MobiDB-lite"/>
    </source>
</evidence>
<protein>
    <recommendedName>
        <fullName evidence="2">CAAX prenyl protease 2/Lysostaphin resistance protein A-like domain-containing protein</fullName>
    </recommendedName>
</protein>
<accession>A0AAD2FUQ7</accession>
<sequence length="431" mass="50349">MLQLNIFVKYRVLLIGLFVTRIFGAPRFGARWSPRRAIPPRTVVNSPRSTTMKNVRSRPRSPRSLCFDMQQTNTTQTPTRLQNALNVTGCGLRKWREKVARDLLFEKEKTAEPISNEEPRKRHPWYPSWMISGIRCFWKGVLHVLQNYGILWALESIGTEIVHTPVKLFLEHGAHRCPSAYRIFRNGLLSCFLSLNRLAIAFEETLLYLFPVLLCHRFLPRGERSKRYASRMGLYCYSLRSEFVELVDAVVAAPIYEEFVFRFLFRQIWMQVTHLRKLIEERFKSHTTDEEVTRRKWDDLDDLTESWILPSSVLFGVAHVDNWMPLDRKYFWDSILIFLRLVGRKDIHKYPMRRKHEHTLLCSLFQSQHCLVLSLICLAPVYQHLGMMGSIGSHAILNLINGCIPNHRYILAVLSVCAGFARTIRSSVSKI</sequence>
<feature type="region of interest" description="Disordered" evidence="1">
    <location>
        <begin position="41"/>
        <end position="63"/>
    </location>
</feature>
<dbReference type="Proteomes" id="UP001295423">
    <property type="component" value="Unassembled WGS sequence"/>
</dbReference>
<feature type="compositionally biased region" description="Polar residues" evidence="1">
    <location>
        <begin position="43"/>
        <end position="54"/>
    </location>
</feature>
<dbReference type="GO" id="GO:0080120">
    <property type="term" value="P:CAAX-box protein maturation"/>
    <property type="evidence" value="ECO:0007669"/>
    <property type="project" value="UniProtKB-ARBA"/>
</dbReference>
<gene>
    <name evidence="3" type="ORF">CYCCA115_LOCUS14225</name>
</gene>
<comment type="caution">
    <text evidence="3">The sequence shown here is derived from an EMBL/GenBank/DDBJ whole genome shotgun (WGS) entry which is preliminary data.</text>
</comment>
<proteinExistence type="predicted"/>
<dbReference type="EMBL" id="CAKOGP040001836">
    <property type="protein sequence ID" value="CAJ1953623.1"/>
    <property type="molecule type" value="Genomic_DNA"/>
</dbReference>
<dbReference type="GO" id="GO:0004175">
    <property type="term" value="F:endopeptidase activity"/>
    <property type="evidence" value="ECO:0007669"/>
    <property type="project" value="UniProtKB-ARBA"/>
</dbReference>
<reference evidence="3" key="1">
    <citation type="submission" date="2023-08" db="EMBL/GenBank/DDBJ databases">
        <authorList>
            <person name="Audoor S."/>
            <person name="Bilcke G."/>
        </authorList>
    </citation>
    <scope>NUCLEOTIDE SEQUENCE</scope>
</reference>
<keyword evidence="4" id="KW-1185">Reference proteome</keyword>
<evidence type="ECO:0000313" key="4">
    <source>
        <dbReference type="Proteomes" id="UP001295423"/>
    </source>
</evidence>